<feature type="domain" description="SEFIR" evidence="1">
    <location>
        <begin position="2"/>
        <end position="133"/>
    </location>
</feature>
<dbReference type="Gene3D" id="3.40.50.10140">
    <property type="entry name" value="Toll/interleukin-1 receptor homology (TIR) domain"/>
    <property type="match status" value="1"/>
</dbReference>
<dbReference type="InterPro" id="IPR013568">
    <property type="entry name" value="SEFIR_dom"/>
</dbReference>
<accession>A0A506QRA4</accession>
<evidence type="ECO:0000313" key="2">
    <source>
        <dbReference type="EMBL" id="TPV48056.1"/>
    </source>
</evidence>
<proteinExistence type="predicted"/>
<comment type="caution">
    <text evidence="2">The sequence shown here is derived from an EMBL/GenBank/DDBJ whole genome shotgun (WGS) entry which is preliminary data.</text>
</comment>
<dbReference type="RefSeq" id="WP_128084803.1">
    <property type="nucleotide sequence ID" value="NZ_CP071405.1"/>
</dbReference>
<protein>
    <recommendedName>
        <fullName evidence="1">SEFIR domain-containing protein</fullName>
    </recommendedName>
</protein>
<keyword evidence="3" id="KW-1185">Reference proteome</keyword>
<gene>
    <name evidence="2" type="ORF">FJW01_02185</name>
</gene>
<dbReference type="Proteomes" id="UP000317747">
    <property type="component" value="Unassembled WGS sequence"/>
</dbReference>
<dbReference type="EMBL" id="VHJA01000023">
    <property type="protein sequence ID" value="TPV48056.1"/>
    <property type="molecule type" value="Genomic_DNA"/>
</dbReference>
<name>A0A506QRA4_9GAMM</name>
<dbReference type="AlphaFoldDB" id="A0A506QRA4"/>
<dbReference type="InterPro" id="IPR035897">
    <property type="entry name" value="Toll_tir_struct_dom_sf"/>
</dbReference>
<dbReference type="PROSITE" id="PS51534">
    <property type="entry name" value="SEFIR"/>
    <property type="match status" value="1"/>
</dbReference>
<sequence length="304" mass="34818">MKTDLFISYAWTSAEHCKWVHLFASHLHMAGFIVKIDERVDYGSSLSGFMREMTDCAHVLMIIDTNYVERANDYPLSGVAIENRWISEVLETKPETWLSVMFVDNAGCKLPDWLAPHNPKGFDFNYPEDKMTYPGASQIEAIWRWIAGLPADKSNAASIATHRERCERLEHADTLLDPASYTNPALNGRVTFNYRDHNFYSVGYGDHKFDIMFDQANSQVVRIYKDYGLKAVWKLQVANSDPLDFKAVMRPTRTVSLIVGQKAILLNNSGILCEVTIEEIQPEIEGENYVKEHVTFSYEIHHDK</sequence>
<organism evidence="2 3">
    <name type="scientific">Pantoea deleyi</name>
    <dbReference type="NCBI Taxonomy" id="470932"/>
    <lineage>
        <taxon>Bacteria</taxon>
        <taxon>Pseudomonadati</taxon>
        <taxon>Pseudomonadota</taxon>
        <taxon>Gammaproteobacteria</taxon>
        <taxon>Enterobacterales</taxon>
        <taxon>Erwiniaceae</taxon>
        <taxon>Pantoea</taxon>
    </lineage>
</organism>
<dbReference type="OrthoDB" id="5149141at2"/>
<reference evidence="2 3" key="1">
    <citation type="submission" date="2019-06" db="EMBL/GenBank/DDBJ databases">
        <title>Taxogenomics and systematics of the genus Pantoea.</title>
        <authorList>
            <person name="Tambong J.T."/>
        </authorList>
    </citation>
    <scope>NUCLEOTIDE SEQUENCE [LARGE SCALE GENOMIC DNA]</scope>
    <source>
        <strain evidence="2 3">LMG 24200</strain>
    </source>
</reference>
<evidence type="ECO:0000259" key="1">
    <source>
        <dbReference type="PROSITE" id="PS51534"/>
    </source>
</evidence>
<evidence type="ECO:0000313" key="3">
    <source>
        <dbReference type="Proteomes" id="UP000317747"/>
    </source>
</evidence>